<proteinExistence type="predicted"/>
<feature type="compositionally biased region" description="Low complexity" evidence="1">
    <location>
        <begin position="67"/>
        <end position="98"/>
    </location>
</feature>
<dbReference type="EMBL" id="BAAANT010000030">
    <property type="protein sequence ID" value="GAA2151031.1"/>
    <property type="molecule type" value="Genomic_DNA"/>
</dbReference>
<feature type="compositionally biased region" description="Pro residues" evidence="1">
    <location>
        <begin position="48"/>
        <end position="57"/>
    </location>
</feature>
<accession>A0ABN3A023</accession>
<evidence type="ECO:0000256" key="1">
    <source>
        <dbReference type="SAM" id="MobiDB-lite"/>
    </source>
</evidence>
<evidence type="ECO:0008006" key="4">
    <source>
        <dbReference type="Google" id="ProtNLM"/>
    </source>
</evidence>
<gene>
    <name evidence="2" type="ORF">GCM10009760_46030</name>
</gene>
<protein>
    <recommendedName>
        <fullName evidence="4">Excalibur calcium-binding domain-containing protein</fullName>
    </recommendedName>
</protein>
<keyword evidence="3" id="KW-1185">Reference proteome</keyword>
<sequence>MTDRTPSHRRRGGSRGRRVAAAVLGTGAAAALAFVLATGGAASRPAAAGPPPQPPAPHVLNFANEVQAPAQQAATPEASPGRPSAAAPAPARQPAAGPTEVPVAADADGCDHAYGQINQCVPRAFPAGVQDTPAARCGWLVAHGYHALAVHARDDLGLDSNGDGVACGPGDAGAAA</sequence>
<dbReference type="Proteomes" id="UP001422759">
    <property type="component" value="Unassembled WGS sequence"/>
</dbReference>
<dbReference type="RefSeq" id="WP_344467822.1">
    <property type="nucleotide sequence ID" value="NZ_BAAANT010000030.1"/>
</dbReference>
<comment type="caution">
    <text evidence="2">The sequence shown here is derived from an EMBL/GenBank/DDBJ whole genome shotgun (WGS) entry which is preliminary data.</text>
</comment>
<organism evidence="2 3">
    <name type="scientific">Kitasatospora kazusensis</name>
    <dbReference type="NCBI Taxonomy" id="407974"/>
    <lineage>
        <taxon>Bacteria</taxon>
        <taxon>Bacillati</taxon>
        <taxon>Actinomycetota</taxon>
        <taxon>Actinomycetes</taxon>
        <taxon>Kitasatosporales</taxon>
        <taxon>Streptomycetaceae</taxon>
        <taxon>Kitasatospora</taxon>
    </lineage>
</organism>
<reference evidence="2 3" key="1">
    <citation type="journal article" date="2019" name="Int. J. Syst. Evol. Microbiol.">
        <title>The Global Catalogue of Microorganisms (GCM) 10K type strain sequencing project: providing services to taxonomists for standard genome sequencing and annotation.</title>
        <authorList>
            <consortium name="The Broad Institute Genomics Platform"/>
            <consortium name="The Broad Institute Genome Sequencing Center for Infectious Disease"/>
            <person name="Wu L."/>
            <person name="Ma J."/>
        </authorList>
    </citation>
    <scope>NUCLEOTIDE SEQUENCE [LARGE SCALE GENOMIC DNA]</scope>
    <source>
        <strain evidence="2 3">JCM 14560</strain>
    </source>
</reference>
<name>A0ABN3A023_9ACTN</name>
<feature type="region of interest" description="Disordered" evidence="1">
    <location>
        <begin position="41"/>
        <end position="104"/>
    </location>
</feature>
<evidence type="ECO:0000313" key="3">
    <source>
        <dbReference type="Proteomes" id="UP001422759"/>
    </source>
</evidence>
<evidence type="ECO:0000313" key="2">
    <source>
        <dbReference type="EMBL" id="GAA2151031.1"/>
    </source>
</evidence>